<dbReference type="AlphaFoldDB" id="A0A645IDD6"/>
<dbReference type="Gene3D" id="3.30.230.10">
    <property type="match status" value="1"/>
</dbReference>
<organism evidence="2">
    <name type="scientific">bioreactor metagenome</name>
    <dbReference type="NCBI Taxonomy" id="1076179"/>
    <lineage>
        <taxon>unclassified sequences</taxon>
        <taxon>metagenomes</taxon>
        <taxon>ecological metagenomes</taxon>
    </lineage>
</organism>
<sequence length="95" mass="10757">MDTIEGKGVLIPASNKDDLVLCKEVEDAILQGKFKLYTMESIGDALQVLLDCKDPTLEKILKVIEKESKKYIEKPKTPKATPRKVKQENNKVVER</sequence>
<reference evidence="2" key="1">
    <citation type="submission" date="2019-08" db="EMBL/GenBank/DDBJ databases">
        <authorList>
            <person name="Kucharzyk K."/>
            <person name="Murdoch R.W."/>
            <person name="Higgins S."/>
            <person name="Loffler F."/>
        </authorList>
    </citation>
    <scope>NUCLEOTIDE SEQUENCE</scope>
</reference>
<dbReference type="EMBL" id="VSSQ01112440">
    <property type="protein sequence ID" value="MPN49315.1"/>
    <property type="molecule type" value="Genomic_DNA"/>
</dbReference>
<comment type="caution">
    <text evidence="2">The sequence shown here is derived from an EMBL/GenBank/DDBJ whole genome shotgun (WGS) entry which is preliminary data.</text>
</comment>
<protein>
    <recommendedName>
        <fullName evidence="3">Lon proteolytic domain-containing protein</fullName>
    </recommendedName>
</protein>
<proteinExistence type="predicted"/>
<accession>A0A645IDD6</accession>
<feature type="compositionally biased region" description="Basic and acidic residues" evidence="1">
    <location>
        <begin position="85"/>
        <end position="95"/>
    </location>
</feature>
<gene>
    <name evidence="2" type="ORF">SDC9_196932</name>
</gene>
<name>A0A645IDD6_9ZZZZ</name>
<evidence type="ECO:0000256" key="1">
    <source>
        <dbReference type="SAM" id="MobiDB-lite"/>
    </source>
</evidence>
<evidence type="ECO:0008006" key="3">
    <source>
        <dbReference type="Google" id="ProtNLM"/>
    </source>
</evidence>
<evidence type="ECO:0000313" key="2">
    <source>
        <dbReference type="EMBL" id="MPN49315.1"/>
    </source>
</evidence>
<dbReference type="InterPro" id="IPR014721">
    <property type="entry name" value="Ribsml_uS5_D2-typ_fold_subgr"/>
</dbReference>
<feature type="region of interest" description="Disordered" evidence="1">
    <location>
        <begin position="74"/>
        <end position="95"/>
    </location>
</feature>